<gene>
    <name evidence="1" type="ORF">EVOR1521_LOCUS26481</name>
</gene>
<evidence type="ECO:0000313" key="1">
    <source>
        <dbReference type="EMBL" id="CAJ1403918.1"/>
    </source>
</evidence>
<dbReference type="EMBL" id="CAUJNA010003516">
    <property type="protein sequence ID" value="CAJ1403918.1"/>
    <property type="molecule type" value="Genomic_DNA"/>
</dbReference>
<proteinExistence type="predicted"/>
<sequence>MAAKVQARRWRLAALLAAVVAATAPLGYAVAGRPSSKARSPTATAAMPEATLDWVSCLFQDGRPKQRVALQEAARLLMTIGPIVSMAGDYDGLSSIADAIDVLDAQELIREGQAAAASLQLDDDLIQLQLALEDGSEKVIDLFKQG</sequence>
<comment type="caution">
    <text evidence="1">The sequence shown here is derived from an EMBL/GenBank/DDBJ whole genome shotgun (WGS) entry which is preliminary data.</text>
</comment>
<name>A0AA36JF94_9DINO</name>
<dbReference type="AlphaFoldDB" id="A0AA36JF94"/>
<evidence type="ECO:0000313" key="2">
    <source>
        <dbReference type="Proteomes" id="UP001178507"/>
    </source>
</evidence>
<dbReference type="Proteomes" id="UP001178507">
    <property type="component" value="Unassembled WGS sequence"/>
</dbReference>
<organism evidence="1 2">
    <name type="scientific">Effrenium voratum</name>
    <dbReference type="NCBI Taxonomy" id="2562239"/>
    <lineage>
        <taxon>Eukaryota</taxon>
        <taxon>Sar</taxon>
        <taxon>Alveolata</taxon>
        <taxon>Dinophyceae</taxon>
        <taxon>Suessiales</taxon>
        <taxon>Symbiodiniaceae</taxon>
        <taxon>Effrenium</taxon>
    </lineage>
</organism>
<reference evidence="1" key="1">
    <citation type="submission" date="2023-08" db="EMBL/GenBank/DDBJ databases">
        <authorList>
            <person name="Chen Y."/>
            <person name="Shah S."/>
            <person name="Dougan E. K."/>
            <person name="Thang M."/>
            <person name="Chan C."/>
        </authorList>
    </citation>
    <scope>NUCLEOTIDE SEQUENCE</scope>
</reference>
<protein>
    <submittedName>
        <fullName evidence="1">Uncharacterized protein</fullName>
    </submittedName>
</protein>
<accession>A0AA36JF94</accession>
<keyword evidence="2" id="KW-1185">Reference proteome</keyword>